<dbReference type="Pfam" id="PF13181">
    <property type="entry name" value="TPR_8"/>
    <property type="match status" value="2"/>
</dbReference>
<dbReference type="InterPro" id="IPR019734">
    <property type="entry name" value="TPR_rpt"/>
</dbReference>
<gene>
    <name evidence="2" type="ORF">ASU31_13360</name>
</gene>
<reference evidence="2 3" key="1">
    <citation type="submission" date="2015-11" db="EMBL/GenBank/DDBJ databases">
        <title>Sequence of Pedobacter ginsenosidimutans.</title>
        <authorList>
            <person name="Carson E."/>
            <person name="Keyser V."/>
            <person name="Newman J."/>
            <person name="Miller J."/>
        </authorList>
    </citation>
    <scope>NUCLEOTIDE SEQUENCE [LARGE SCALE GENOMIC DNA]</scope>
    <source>
        <strain evidence="2 3">KACC 14530</strain>
    </source>
</reference>
<dbReference type="STRING" id="687842.ASU31_13360"/>
<feature type="transmembrane region" description="Helical" evidence="1">
    <location>
        <begin position="12"/>
        <end position="31"/>
    </location>
</feature>
<dbReference type="AlphaFoldDB" id="A0A0T5VPL3"/>
<dbReference type="OrthoDB" id="757529at2"/>
<protein>
    <recommendedName>
        <fullName evidence="4">Tetratricopeptide repeat protein</fullName>
    </recommendedName>
</protein>
<keyword evidence="1" id="KW-1133">Transmembrane helix</keyword>
<dbReference type="InterPro" id="IPR011990">
    <property type="entry name" value="TPR-like_helical_dom_sf"/>
</dbReference>
<name>A0A0T5VPL3_9SPHI</name>
<proteinExistence type="predicted"/>
<dbReference type="EMBL" id="LMZQ01000008">
    <property type="protein sequence ID" value="KRT15647.1"/>
    <property type="molecule type" value="Genomic_DNA"/>
</dbReference>
<accession>A0A0T5VPL3</accession>
<keyword evidence="1" id="KW-0812">Transmembrane</keyword>
<comment type="caution">
    <text evidence="2">The sequence shown here is derived from an EMBL/GenBank/DDBJ whole genome shotgun (WGS) entry which is preliminary data.</text>
</comment>
<dbReference type="SMART" id="SM00028">
    <property type="entry name" value="TPR"/>
    <property type="match status" value="3"/>
</dbReference>
<sequence>MEKKQPLRGNKLIIFGVLFTAFMMFVGYKILFNSNDETNITAINQKLKSGKGTDQFDRGLEYYDQKKYAEASKYFEESIENGFPVAHALLGECKLHLNDLKSAQYHLIQALTVENGENELVGYYSGVEFNLGVVYDLQKDTKNAIAHLQKAKQLGNKDAAVYLSKMR</sequence>
<keyword evidence="3" id="KW-1185">Reference proteome</keyword>
<keyword evidence="1" id="KW-0472">Membrane</keyword>
<dbReference type="Proteomes" id="UP000051950">
    <property type="component" value="Unassembled WGS sequence"/>
</dbReference>
<evidence type="ECO:0000313" key="2">
    <source>
        <dbReference type="EMBL" id="KRT15647.1"/>
    </source>
</evidence>
<evidence type="ECO:0008006" key="4">
    <source>
        <dbReference type="Google" id="ProtNLM"/>
    </source>
</evidence>
<dbReference type="Gene3D" id="1.25.40.10">
    <property type="entry name" value="Tetratricopeptide repeat domain"/>
    <property type="match status" value="1"/>
</dbReference>
<evidence type="ECO:0000313" key="3">
    <source>
        <dbReference type="Proteomes" id="UP000051950"/>
    </source>
</evidence>
<evidence type="ECO:0000256" key="1">
    <source>
        <dbReference type="SAM" id="Phobius"/>
    </source>
</evidence>
<organism evidence="2 3">
    <name type="scientific">Pedobacter ginsenosidimutans</name>
    <dbReference type="NCBI Taxonomy" id="687842"/>
    <lineage>
        <taxon>Bacteria</taxon>
        <taxon>Pseudomonadati</taxon>
        <taxon>Bacteroidota</taxon>
        <taxon>Sphingobacteriia</taxon>
        <taxon>Sphingobacteriales</taxon>
        <taxon>Sphingobacteriaceae</taxon>
        <taxon>Pedobacter</taxon>
    </lineage>
</organism>
<dbReference type="SUPFAM" id="SSF81901">
    <property type="entry name" value="HCP-like"/>
    <property type="match status" value="1"/>
</dbReference>
<dbReference type="RefSeq" id="WP_057932801.1">
    <property type="nucleotide sequence ID" value="NZ_LMZQ01000008.1"/>
</dbReference>